<reference evidence="2" key="1">
    <citation type="submission" date="2020-10" db="EMBL/GenBank/DDBJ databases">
        <title>Phylogeny of dyella-like bacteria.</title>
        <authorList>
            <person name="Fu J."/>
        </authorList>
    </citation>
    <scope>NUCLEOTIDE SEQUENCE</scope>
    <source>
        <strain evidence="2">DHOC52</strain>
    </source>
</reference>
<name>A0ABS2JYC8_9GAMM</name>
<protein>
    <submittedName>
        <fullName evidence="2">FAD-dependent monooxygenase</fullName>
    </submittedName>
</protein>
<keyword evidence="2" id="KW-0560">Oxidoreductase</keyword>
<evidence type="ECO:0000313" key="3">
    <source>
        <dbReference type="Proteomes" id="UP001430149"/>
    </source>
</evidence>
<evidence type="ECO:0000313" key="2">
    <source>
        <dbReference type="EMBL" id="MBM7123864.1"/>
    </source>
</evidence>
<dbReference type="InterPro" id="IPR002938">
    <property type="entry name" value="FAD-bd"/>
</dbReference>
<dbReference type="Gene3D" id="3.50.50.60">
    <property type="entry name" value="FAD/NAD(P)-binding domain"/>
    <property type="match status" value="1"/>
</dbReference>
<dbReference type="GO" id="GO:0004497">
    <property type="term" value="F:monooxygenase activity"/>
    <property type="evidence" value="ECO:0007669"/>
    <property type="project" value="UniProtKB-KW"/>
</dbReference>
<dbReference type="EMBL" id="JADIKE010000017">
    <property type="protein sequence ID" value="MBM7123864.1"/>
    <property type="molecule type" value="Genomic_DNA"/>
</dbReference>
<organism evidence="2 3">
    <name type="scientific">Dyella flava</name>
    <dbReference type="NCBI Taxonomy" id="1920170"/>
    <lineage>
        <taxon>Bacteria</taxon>
        <taxon>Pseudomonadati</taxon>
        <taxon>Pseudomonadota</taxon>
        <taxon>Gammaproteobacteria</taxon>
        <taxon>Lysobacterales</taxon>
        <taxon>Rhodanobacteraceae</taxon>
        <taxon>Dyella</taxon>
    </lineage>
</organism>
<dbReference type="PANTHER" id="PTHR46865">
    <property type="entry name" value="OXIDOREDUCTASE-RELATED"/>
    <property type="match status" value="1"/>
</dbReference>
<keyword evidence="2" id="KW-0503">Monooxygenase</keyword>
<dbReference type="InterPro" id="IPR051704">
    <property type="entry name" value="FAD_aromatic-hydroxylase"/>
</dbReference>
<dbReference type="InterPro" id="IPR036188">
    <property type="entry name" value="FAD/NAD-bd_sf"/>
</dbReference>
<comment type="caution">
    <text evidence="2">The sequence shown here is derived from an EMBL/GenBank/DDBJ whole genome shotgun (WGS) entry which is preliminary data.</text>
</comment>
<dbReference type="Gene3D" id="3.30.9.10">
    <property type="entry name" value="D-Amino Acid Oxidase, subunit A, domain 2"/>
    <property type="match status" value="1"/>
</dbReference>
<evidence type="ECO:0000259" key="1">
    <source>
        <dbReference type="Pfam" id="PF01494"/>
    </source>
</evidence>
<feature type="domain" description="FAD-binding" evidence="1">
    <location>
        <begin position="4"/>
        <end position="340"/>
    </location>
</feature>
<dbReference type="PANTHER" id="PTHR46865:SF2">
    <property type="entry name" value="MONOOXYGENASE"/>
    <property type="match status" value="1"/>
</dbReference>
<accession>A0ABS2JYC8</accession>
<dbReference type="RefSeq" id="WP_204678437.1">
    <property type="nucleotide sequence ID" value="NZ_BSNR01000026.1"/>
</dbReference>
<dbReference type="Pfam" id="PF01494">
    <property type="entry name" value="FAD_binding_3"/>
    <property type="match status" value="1"/>
</dbReference>
<dbReference type="SUPFAM" id="SSF51905">
    <property type="entry name" value="FAD/NAD(P)-binding domain"/>
    <property type="match status" value="1"/>
</dbReference>
<dbReference type="Proteomes" id="UP001430149">
    <property type="component" value="Unassembled WGS sequence"/>
</dbReference>
<gene>
    <name evidence="2" type="ORF">ISP19_00610</name>
</gene>
<keyword evidence="3" id="KW-1185">Reference proteome</keyword>
<proteinExistence type="predicted"/>
<sequence>MKHSILISGAGVTGLALAYWLDRAGFTVTIVERSPGFRRGGQAVDVRGVALDIIKAMGLHQDAEALRTRSRGMSILDANCQEVDRTEERTYSAGRLDSSDIEIFRDDLCELLMNAMSKQVKFLYGDSIRTITQDEKEVTVVFNSGLERRFDYLVGADGVYSHTRKLCFNDEASCVKPLGVVLALFSTPNLIDLKHWQLAHRDGSGIGFVIYPSRDQNALRVGVGYGTEGAEVARHDIDAQRNMVATKCAKLGGFFPKLVDAMKVTDQFYYNELAQIHMPAWTDGRVALAGDAAHCASPFTGQGTSLALVGAFVLARELIRHPDQPAEAFAAYEQRMRPYVKLNQALLDLNRKGPTPDDMMTTAKNGIDLHDLLEEVA</sequence>
<dbReference type="PRINTS" id="PR00420">
    <property type="entry name" value="RNGMNOXGNASE"/>
</dbReference>